<feature type="non-terminal residue" evidence="1">
    <location>
        <position position="1"/>
    </location>
</feature>
<dbReference type="EMBL" id="JASPKZ010004846">
    <property type="protein sequence ID" value="KAJ9589781.1"/>
    <property type="molecule type" value="Genomic_DNA"/>
</dbReference>
<feature type="non-terminal residue" evidence="1">
    <location>
        <position position="71"/>
    </location>
</feature>
<gene>
    <name evidence="1" type="ORF">L9F63_027959</name>
</gene>
<dbReference type="Proteomes" id="UP001233999">
    <property type="component" value="Unassembled WGS sequence"/>
</dbReference>
<evidence type="ECO:0000313" key="1">
    <source>
        <dbReference type="EMBL" id="KAJ9589781.1"/>
    </source>
</evidence>
<sequence length="71" mass="8383">CVESIHLRSSNENLAAIVVYRRDTMPEESSSWNIYTEWTQTDTLKTLPGEMSDLEDFDHVFEFNWTNRRIG</sequence>
<evidence type="ECO:0000313" key="2">
    <source>
        <dbReference type="Proteomes" id="UP001233999"/>
    </source>
</evidence>
<dbReference type="AlphaFoldDB" id="A0AAD8EGY9"/>
<reference evidence="1" key="1">
    <citation type="journal article" date="2023" name="IScience">
        <title>Live-bearing cockroach genome reveals convergent evolutionary mechanisms linked to viviparity in insects and beyond.</title>
        <authorList>
            <person name="Fouks B."/>
            <person name="Harrison M.C."/>
            <person name="Mikhailova A.A."/>
            <person name="Marchal E."/>
            <person name="English S."/>
            <person name="Carruthers M."/>
            <person name="Jennings E.C."/>
            <person name="Chiamaka E.L."/>
            <person name="Frigard R.A."/>
            <person name="Pippel M."/>
            <person name="Attardo G.M."/>
            <person name="Benoit J.B."/>
            <person name="Bornberg-Bauer E."/>
            <person name="Tobe S.S."/>
        </authorList>
    </citation>
    <scope>NUCLEOTIDE SEQUENCE</scope>
    <source>
        <strain evidence="1">Stay&amp;Tobe</strain>
    </source>
</reference>
<reference evidence="1" key="2">
    <citation type="submission" date="2023-05" db="EMBL/GenBank/DDBJ databases">
        <authorList>
            <person name="Fouks B."/>
        </authorList>
    </citation>
    <scope>NUCLEOTIDE SEQUENCE</scope>
    <source>
        <strain evidence="1">Stay&amp;Tobe</strain>
        <tissue evidence="1">Testes</tissue>
    </source>
</reference>
<comment type="caution">
    <text evidence="1">The sequence shown here is derived from an EMBL/GenBank/DDBJ whole genome shotgun (WGS) entry which is preliminary data.</text>
</comment>
<protein>
    <submittedName>
        <fullName evidence="1">Uncharacterized protein</fullName>
    </submittedName>
</protein>
<accession>A0AAD8EGY9</accession>
<keyword evidence="2" id="KW-1185">Reference proteome</keyword>
<organism evidence="1 2">
    <name type="scientific">Diploptera punctata</name>
    <name type="common">Pacific beetle cockroach</name>
    <dbReference type="NCBI Taxonomy" id="6984"/>
    <lineage>
        <taxon>Eukaryota</taxon>
        <taxon>Metazoa</taxon>
        <taxon>Ecdysozoa</taxon>
        <taxon>Arthropoda</taxon>
        <taxon>Hexapoda</taxon>
        <taxon>Insecta</taxon>
        <taxon>Pterygota</taxon>
        <taxon>Neoptera</taxon>
        <taxon>Polyneoptera</taxon>
        <taxon>Dictyoptera</taxon>
        <taxon>Blattodea</taxon>
        <taxon>Blaberoidea</taxon>
        <taxon>Blaberidae</taxon>
        <taxon>Diplopterinae</taxon>
        <taxon>Diploptera</taxon>
    </lineage>
</organism>
<proteinExistence type="predicted"/>
<name>A0AAD8EGY9_DIPPU</name>